<dbReference type="Gene3D" id="3.30.70.270">
    <property type="match status" value="1"/>
</dbReference>
<dbReference type="EMBL" id="JRYO01000126">
    <property type="protein sequence ID" value="KHE92470.1"/>
    <property type="molecule type" value="Genomic_DNA"/>
</dbReference>
<dbReference type="GO" id="GO:0051607">
    <property type="term" value="P:defense response to virus"/>
    <property type="evidence" value="ECO:0007669"/>
    <property type="project" value="UniProtKB-KW"/>
</dbReference>
<evidence type="ECO:0000256" key="2">
    <source>
        <dbReference type="ARBA" id="ARBA00023118"/>
    </source>
</evidence>
<evidence type="ECO:0000313" key="5">
    <source>
        <dbReference type="Proteomes" id="UP000030652"/>
    </source>
</evidence>
<evidence type="ECO:0000313" key="4">
    <source>
        <dbReference type="EMBL" id="KHE92470.1"/>
    </source>
</evidence>
<dbReference type="Proteomes" id="UP000030652">
    <property type="component" value="Unassembled WGS sequence"/>
</dbReference>
<protein>
    <recommendedName>
        <fullName evidence="3">GGDEF domain-containing protein</fullName>
    </recommendedName>
</protein>
<feature type="domain" description="GGDEF" evidence="3">
    <location>
        <begin position="94"/>
        <end position="231"/>
    </location>
</feature>
<dbReference type="Pfam" id="PF22335">
    <property type="entry name" value="Cas10-Cmr2_palm2"/>
    <property type="match status" value="1"/>
</dbReference>
<dbReference type="InterPro" id="IPR054767">
    <property type="entry name" value="Cas10-Cmr2_palm2"/>
</dbReference>
<keyword evidence="2" id="KW-0051">Antiviral defense</keyword>
<evidence type="ECO:0000259" key="3">
    <source>
        <dbReference type="PROSITE" id="PS50887"/>
    </source>
</evidence>
<dbReference type="InterPro" id="IPR000160">
    <property type="entry name" value="GGDEF_dom"/>
</dbReference>
<organism evidence="4 5">
    <name type="scientific">Candidatus Scalindua brodae</name>
    <dbReference type="NCBI Taxonomy" id="237368"/>
    <lineage>
        <taxon>Bacteria</taxon>
        <taxon>Pseudomonadati</taxon>
        <taxon>Planctomycetota</taxon>
        <taxon>Candidatus Brocadiia</taxon>
        <taxon>Candidatus Brocadiales</taxon>
        <taxon>Candidatus Scalinduaceae</taxon>
        <taxon>Candidatus Scalindua</taxon>
    </lineage>
</organism>
<sequence>MCVSNGMLPAQTRLQEDNKTIFISAACKKKREKADEGKNSFFEEFVRFIEGIKREKNPELWKQIEENNWHTLPSNDYKGLFPKEINAIGAYSNEYIGLIYADGNRMGQRLQERKCRDEYTEFSDRILEGTKSAIFEALATNLKLEHQFPFEILLLGGDDLLLIVPADKAIDVAIDFCDTFRSNLTVHDVSISAGVVITHANYPIHQMINYGEQLLKSAKRKGNETPEKEENYIDFMVIKNPIHHEVFNMRENEMTYWSEERERLQLFQRPYTTENLKDIINKIKRLKYENEGTFPRSRLKQMYQSLFRGKNQAMLDYCLLLSRLDKDTRWIMKDAFFTCCDLFPWQRTDDGLETPFLDIIELYDFIT</sequence>
<dbReference type="InterPro" id="IPR043128">
    <property type="entry name" value="Rev_trsase/Diguanyl_cyclase"/>
</dbReference>
<name>A0A0B0EPC2_9BACT</name>
<dbReference type="eggNOG" id="COG1353">
    <property type="taxonomic scope" value="Bacteria"/>
</dbReference>
<reference evidence="4 5" key="1">
    <citation type="submission" date="2014-10" db="EMBL/GenBank/DDBJ databases">
        <title>Draft genome of anammox bacterium scalindua brodae, obtained using differential coverage binning of sequence data from two enrichment reactors.</title>
        <authorList>
            <person name="Speth D.R."/>
            <person name="Russ L."/>
            <person name="Kartal B."/>
            <person name="Op den Camp H.J."/>
            <person name="Dutilh B.E."/>
            <person name="Jetten M.S."/>
        </authorList>
    </citation>
    <scope>NUCLEOTIDE SEQUENCE [LARGE SCALE GENOMIC DNA]</scope>
    <source>
        <strain evidence="4">RU1</strain>
    </source>
</reference>
<dbReference type="PROSITE" id="PS50887">
    <property type="entry name" value="GGDEF"/>
    <property type="match status" value="1"/>
</dbReference>
<evidence type="ECO:0000256" key="1">
    <source>
        <dbReference type="ARBA" id="ARBA00022741"/>
    </source>
</evidence>
<dbReference type="GO" id="GO:0000166">
    <property type="term" value="F:nucleotide binding"/>
    <property type="evidence" value="ECO:0007669"/>
    <property type="project" value="UniProtKB-KW"/>
</dbReference>
<keyword evidence="1" id="KW-0547">Nucleotide-binding</keyword>
<dbReference type="AlphaFoldDB" id="A0A0B0EPC2"/>
<proteinExistence type="predicted"/>
<accession>A0A0B0EPC2</accession>
<comment type="caution">
    <text evidence="4">The sequence shown here is derived from an EMBL/GenBank/DDBJ whole genome shotgun (WGS) entry which is preliminary data.</text>
</comment>
<gene>
    <name evidence="4" type="ORF">SCABRO_01765</name>
</gene>